<keyword evidence="1" id="KW-0812">Transmembrane</keyword>
<feature type="transmembrane region" description="Helical" evidence="1">
    <location>
        <begin position="102"/>
        <end position="121"/>
    </location>
</feature>
<feature type="transmembrane region" description="Helical" evidence="1">
    <location>
        <begin position="205"/>
        <end position="224"/>
    </location>
</feature>
<proteinExistence type="predicted"/>
<gene>
    <name evidence="3" type="ORF">KDM89_11565</name>
</gene>
<comment type="caution">
    <text evidence="3">The sequence shown here is derived from an EMBL/GenBank/DDBJ whole genome shotgun (WGS) entry which is preliminary data.</text>
</comment>
<dbReference type="EMBL" id="JAGSPN010000008">
    <property type="protein sequence ID" value="MBR7782784.1"/>
    <property type="molecule type" value="Genomic_DNA"/>
</dbReference>
<keyword evidence="1" id="KW-1133">Transmembrane helix</keyword>
<dbReference type="InterPro" id="IPR012429">
    <property type="entry name" value="HGSNAT_cat"/>
</dbReference>
<evidence type="ECO:0000313" key="3">
    <source>
        <dbReference type="EMBL" id="MBR7782784.1"/>
    </source>
</evidence>
<organism evidence="3 4">
    <name type="scientific">Undibacterium luofuense</name>
    <dbReference type="NCBI Taxonomy" id="2828733"/>
    <lineage>
        <taxon>Bacteria</taxon>
        <taxon>Pseudomonadati</taxon>
        <taxon>Pseudomonadota</taxon>
        <taxon>Betaproteobacteria</taxon>
        <taxon>Burkholderiales</taxon>
        <taxon>Oxalobacteraceae</taxon>
        <taxon>Undibacterium</taxon>
    </lineage>
</organism>
<feature type="transmembrane region" description="Helical" evidence="1">
    <location>
        <begin position="294"/>
        <end position="315"/>
    </location>
</feature>
<dbReference type="Pfam" id="PF07786">
    <property type="entry name" value="HGSNAT_cat"/>
    <property type="match status" value="1"/>
</dbReference>
<feature type="transmembrane region" description="Helical" evidence="1">
    <location>
        <begin position="263"/>
        <end position="282"/>
    </location>
</feature>
<dbReference type="AlphaFoldDB" id="A0A941I7E6"/>
<feature type="transmembrane region" description="Helical" evidence="1">
    <location>
        <begin position="127"/>
        <end position="145"/>
    </location>
</feature>
<dbReference type="Proteomes" id="UP000680067">
    <property type="component" value="Unassembled WGS sequence"/>
</dbReference>
<reference evidence="3" key="1">
    <citation type="submission" date="2021-04" db="EMBL/GenBank/DDBJ databases">
        <title>novel species isolated from subtropical streams in China.</title>
        <authorList>
            <person name="Lu H."/>
        </authorList>
    </citation>
    <scope>NUCLEOTIDE SEQUENCE</scope>
    <source>
        <strain evidence="3">LFS511W</strain>
    </source>
</reference>
<feature type="transmembrane region" description="Helical" evidence="1">
    <location>
        <begin position="231"/>
        <end position="251"/>
    </location>
</feature>
<feature type="transmembrane region" description="Helical" evidence="1">
    <location>
        <begin position="335"/>
        <end position="357"/>
    </location>
</feature>
<dbReference type="PANTHER" id="PTHR31061:SF24">
    <property type="entry name" value="LD22376P"/>
    <property type="match status" value="1"/>
</dbReference>
<dbReference type="PANTHER" id="PTHR31061">
    <property type="entry name" value="LD22376P"/>
    <property type="match status" value="1"/>
</dbReference>
<dbReference type="RefSeq" id="WP_212688096.1">
    <property type="nucleotide sequence ID" value="NZ_JAGSPN010000008.1"/>
</dbReference>
<protein>
    <submittedName>
        <fullName evidence="3">DUF1624 domain-containing protein</fullName>
    </submittedName>
</protein>
<evidence type="ECO:0000256" key="1">
    <source>
        <dbReference type="SAM" id="Phobius"/>
    </source>
</evidence>
<evidence type="ECO:0000313" key="4">
    <source>
        <dbReference type="Proteomes" id="UP000680067"/>
    </source>
</evidence>
<keyword evidence="1" id="KW-0472">Membrane</keyword>
<evidence type="ECO:0000259" key="2">
    <source>
        <dbReference type="Pfam" id="PF07786"/>
    </source>
</evidence>
<keyword evidence="4" id="KW-1185">Reference proteome</keyword>
<feature type="domain" description="Heparan-alpha-glucosaminide N-acetyltransferase catalytic" evidence="2">
    <location>
        <begin position="19"/>
        <end position="154"/>
    </location>
</feature>
<feature type="transmembrane region" description="Helical" evidence="1">
    <location>
        <begin position="152"/>
        <end position="173"/>
    </location>
</feature>
<name>A0A941I7E6_9BURK</name>
<accession>A0A941I7E6</accession>
<sequence>MQDTFQGKQAMTNQVKGGRVAAVDMLRGLAVAAMLMVNNAGDWSHVSPWLEHAAWHGCQPADLIFPCFLVLTGIGLGLSVCQPEAAPRPGVLQAAIRRSLRLMVLGVVLHLIAMWLIDGRAFRLPGVLQRIGLCFLLVSVWGVYVQTPQKRWASVLVVGGVYTAWLLSGASLLPGQNVADQLDIAVFGHWAMPPENGSAGGDPEGLGSLAGALISVMLGVLIATPLRTRRWGWLGALALTLMLSGWLFSFWLPLNKHLWTPSFALWTTGISLAILLVLQAAVSLCRLPAFGTSLGINAIVIYAGAWVATCVLSFFAADQWLYRHLILSGPWTVLGPAFCSALYAAAFTACFAALAVWMRRRGWRWVI</sequence>